<dbReference type="InterPro" id="IPR039353">
    <property type="entry name" value="TF_Adf1"/>
</dbReference>
<dbReference type="GO" id="GO:0006357">
    <property type="term" value="P:regulation of transcription by RNA polymerase II"/>
    <property type="evidence" value="ECO:0007669"/>
    <property type="project" value="TreeGrafter"/>
</dbReference>
<dbReference type="GO" id="GO:0005634">
    <property type="term" value="C:nucleus"/>
    <property type="evidence" value="ECO:0007669"/>
    <property type="project" value="TreeGrafter"/>
</dbReference>
<evidence type="ECO:0008006" key="4">
    <source>
        <dbReference type="Google" id="ProtNLM"/>
    </source>
</evidence>
<feature type="region of interest" description="Disordered" evidence="1">
    <location>
        <begin position="98"/>
        <end position="117"/>
    </location>
</feature>
<organism evidence="2 3">
    <name type="scientific">Artemia franciscana</name>
    <name type="common">Brine shrimp</name>
    <name type="synonym">Artemia sanfranciscana</name>
    <dbReference type="NCBI Taxonomy" id="6661"/>
    <lineage>
        <taxon>Eukaryota</taxon>
        <taxon>Metazoa</taxon>
        <taxon>Ecdysozoa</taxon>
        <taxon>Arthropoda</taxon>
        <taxon>Crustacea</taxon>
        <taxon>Branchiopoda</taxon>
        <taxon>Anostraca</taxon>
        <taxon>Artemiidae</taxon>
        <taxon>Artemia</taxon>
    </lineage>
</organism>
<dbReference type="AlphaFoldDB" id="A0AA88L9M2"/>
<gene>
    <name evidence="2" type="ORF">QYM36_002680</name>
</gene>
<proteinExistence type="predicted"/>
<evidence type="ECO:0000313" key="3">
    <source>
        <dbReference type="Proteomes" id="UP001187531"/>
    </source>
</evidence>
<evidence type="ECO:0000256" key="1">
    <source>
        <dbReference type="SAM" id="MobiDB-lite"/>
    </source>
</evidence>
<comment type="caution">
    <text evidence="2">The sequence shown here is derived from an EMBL/GenBank/DDBJ whole genome shotgun (WGS) entry which is preliminary data.</text>
</comment>
<dbReference type="GO" id="GO:0005667">
    <property type="term" value="C:transcription regulator complex"/>
    <property type="evidence" value="ECO:0007669"/>
    <property type="project" value="TreeGrafter"/>
</dbReference>
<evidence type="ECO:0000313" key="2">
    <source>
        <dbReference type="EMBL" id="KAK2722202.1"/>
    </source>
</evidence>
<reference evidence="2" key="1">
    <citation type="submission" date="2023-07" db="EMBL/GenBank/DDBJ databases">
        <title>Chromosome-level genome assembly of Artemia franciscana.</title>
        <authorList>
            <person name="Jo E."/>
        </authorList>
    </citation>
    <scope>NUCLEOTIDE SEQUENCE</scope>
    <source>
        <tissue evidence="2">Whole body</tissue>
    </source>
</reference>
<protein>
    <recommendedName>
        <fullName evidence="4">MADF domain-containing protein</fullName>
    </recommendedName>
</protein>
<name>A0AA88L9M2_ARTSF</name>
<accession>A0AA88L9M2</accession>
<sequence length="211" mass="23366">MKPAVGSRGLSHLCEEQWKKLRETYCRHKQSLKKPSGAKGGEIKPIAWPYFLAIDAFCSDQLKFHEPRAGMTNYVQASTGSGNIQNKDKIATVSLSLEAEEPSQNSSKETDADEASQAAHLCEEQWKKLRETYCRHKRSLKKPSGAKDGEIKPIGWPHFPAIDAFCSDQLKFHKPRAGMTNYVQASSGSGNIQNKDKIATVSLSLEAEEAS</sequence>
<dbReference type="Proteomes" id="UP001187531">
    <property type="component" value="Unassembled WGS sequence"/>
</dbReference>
<dbReference type="EMBL" id="JAVRJZ010000005">
    <property type="protein sequence ID" value="KAK2722202.1"/>
    <property type="molecule type" value="Genomic_DNA"/>
</dbReference>
<dbReference type="PANTHER" id="PTHR12243">
    <property type="entry name" value="MADF DOMAIN TRANSCRIPTION FACTOR"/>
    <property type="match status" value="1"/>
</dbReference>
<keyword evidence="3" id="KW-1185">Reference proteome</keyword>
<dbReference type="PANTHER" id="PTHR12243:SF67">
    <property type="entry name" value="COREPRESSOR OF PANGOLIN, ISOFORM A-RELATED"/>
    <property type="match status" value="1"/>
</dbReference>